<keyword evidence="3" id="KW-0648">Protein biosynthesis</keyword>
<keyword evidence="1" id="KW-0963">Cytoplasm</keyword>
<evidence type="ECO:0000256" key="2">
    <source>
        <dbReference type="ARBA" id="ARBA00022540"/>
    </source>
</evidence>
<evidence type="ECO:0000256" key="3">
    <source>
        <dbReference type="ARBA" id="ARBA00022917"/>
    </source>
</evidence>
<feature type="transmembrane region" description="Helical" evidence="4">
    <location>
        <begin position="162"/>
        <end position="181"/>
    </location>
</feature>
<feature type="transmembrane region" description="Helical" evidence="4">
    <location>
        <begin position="137"/>
        <end position="156"/>
    </location>
</feature>
<keyword evidence="4" id="KW-1133">Transmembrane helix</keyword>
<evidence type="ECO:0000313" key="5">
    <source>
        <dbReference type="EMBL" id="CAL4155497.1"/>
    </source>
</evidence>
<gene>
    <name evidence="5" type="ORF">MNOR_LOCUS31518</name>
</gene>
<organism evidence="5 6">
    <name type="scientific">Meganyctiphanes norvegica</name>
    <name type="common">Northern krill</name>
    <name type="synonym">Thysanopoda norvegica</name>
    <dbReference type="NCBI Taxonomy" id="48144"/>
    <lineage>
        <taxon>Eukaryota</taxon>
        <taxon>Metazoa</taxon>
        <taxon>Ecdysozoa</taxon>
        <taxon>Arthropoda</taxon>
        <taxon>Crustacea</taxon>
        <taxon>Multicrustacea</taxon>
        <taxon>Malacostraca</taxon>
        <taxon>Eumalacostraca</taxon>
        <taxon>Eucarida</taxon>
        <taxon>Euphausiacea</taxon>
        <taxon>Euphausiidae</taxon>
        <taxon>Meganyctiphanes</taxon>
    </lineage>
</organism>
<comment type="caution">
    <text evidence="5">The sequence shown here is derived from an EMBL/GenBank/DDBJ whole genome shotgun (WGS) entry which is preliminary data.</text>
</comment>
<dbReference type="PANTHER" id="PTHR13242:SF0">
    <property type="entry name" value="EUKARYOTIC TRANSLATION INITIATION FACTOR 3 SUBUNIT L"/>
    <property type="match status" value="1"/>
</dbReference>
<keyword evidence="2" id="KW-0396">Initiation factor</keyword>
<dbReference type="AlphaFoldDB" id="A0AAV2S2V0"/>
<reference evidence="5 6" key="1">
    <citation type="submission" date="2024-05" db="EMBL/GenBank/DDBJ databases">
        <authorList>
            <person name="Wallberg A."/>
        </authorList>
    </citation>
    <scope>NUCLEOTIDE SEQUENCE [LARGE SCALE GENOMIC DNA]</scope>
</reference>
<dbReference type="PANTHER" id="PTHR13242">
    <property type="entry name" value="EUKARYOTIC TRANSLATION INITIATION FACTOR 3"/>
    <property type="match status" value="1"/>
</dbReference>
<protein>
    <submittedName>
        <fullName evidence="5">Uncharacterized protein</fullName>
    </submittedName>
</protein>
<evidence type="ECO:0000256" key="1">
    <source>
        <dbReference type="ARBA" id="ARBA00022490"/>
    </source>
</evidence>
<dbReference type="EMBL" id="CAXKWB010040730">
    <property type="protein sequence ID" value="CAL4155497.1"/>
    <property type="molecule type" value="Genomic_DNA"/>
</dbReference>
<name>A0AAV2S2V0_MEGNR</name>
<keyword evidence="6" id="KW-1185">Reference proteome</keyword>
<dbReference type="Proteomes" id="UP001497623">
    <property type="component" value="Unassembled WGS sequence"/>
</dbReference>
<evidence type="ECO:0000256" key="4">
    <source>
        <dbReference type="SAM" id="Phobius"/>
    </source>
</evidence>
<dbReference type="GO" id="GO:0005852">
    <property type="term" value="C:eukaryotic translation initiation factor 3 complex"/>
    <property type="evidence" value="ECO:0007669"/>
    <property type="project" value="InterPro"/>
</dbReference>
<proteinExistence type="predicted"/>
<dbReference type="GO" id="GO:0003743">
    <property type="term" value="F:translation initiation factor activity"/>
    <property type="evidence" value="ECO:0007669"/>
    <property type="project" value="UniProtKB-KW"/>
</dbReference>
<sequence length="397" mass="46761">MASMYNEFVDEAVAGDYNYPDENYDNYNQENDDYGRGEYPTYAIPEDVKKYITYFRDAIRENNVYDIPSLYVDFSRLTEEYFKTQAWPDIEDLYGNKLVEKDGRDDVFLILYRELYYRHIYARVQGGPTIAHRFESYYNYCNFFNFILIVLSNLVLQVANRWPYWVILVDLLFKIEVFILVNGKLKMKSRTHDDYVFKGVPRASAIISEIFSFGDKIHVFVSFRLELFAPGNRDDITGKWRMLLPFKPCLIYFNNILFSHLQTCLDLYYFKLIVDIGIAANMYEIFVIYNNFSLHYGITIVMESRYPLKNSPKIVVYLKTPKCLFTIYFNIKLNKSEASFISHTPSMFLSSEETMEAFNIHTKESLSSRQLIQIRQGDDTAALFCFHLPITHITSTA</sequence>
<accession>A0AAV2S2V0</accession>
<dbReference type="InterPro" id="IPR019382">
    <property type="entry name" value="eIF3l"/>
</dbReference>
<keyword evidence="4" id="KW-0812">Transmembrane</keyword>
<keyword evidence="4" id="KW-0472">Membrane</keyword>
<evidence type="ECO:0000313" key="6">
    <source>
        <dbReference type="Proteomes" id="UP001497623"/>
    </source>
</evidence>